<feature type="domain" description="GPI ethanolamine phosphate transferase 2 C-terminal" evidence="13">
    <location>
        <begin position="449"/>
        <end position="911"/>
    </location>
</feature>
<keyword evidence="11" id="KW-0325">Glycoprotein</keyword>
<feature type="transmembrane region" description="Helical" evidence="12">
    <location>
        <begin position="768"/>
        <end position="789"/>
    </location>
</feature>
<evidence type="ECO:0000256" key="7">
    <source>
        <dbReference type="ARBA" id="ARBA00022692"/>
    </source>
</evidence>
<evidence type="ECO:0000256" key="9">
    <source>
        <dbReference type="ARBA" id="ARBA00022989"/>
    </source>
</evidence>
<keyword evidence="10 12" id="KW-0472">Membrane</keyword>
<evidence type="ECO:0000256" key="12">
    <source>
        <dbReference type="RuleBase" id="RU367106"/>
    </source>
</evidence>
<feature type="transmembrane region" description="Helical" evidence="12">
    <location>
        <begin position="7"/>
        <end position="26"/>
    </location>
</feature>
<evidence type="ECO:0000256" key="8">
    <source>
        <dbReference type="ARBA" id="ARBA00022824"/>
    </source>
</evidence>
<dbReference type="Pfam" id="PF01663">
    <property type="entry name" value="Phosphodiest"/>
    <property type="match status" value="1"/>
</dbReference>
<dbReference type="PANTHER" id="PTHR23072">
    <property type="entry name" value="PHOSPHATIDYLINOSITOL GLYCAN-RELATED"/>
    <property type="match status" value="1"/>
</dbReference>
<dbReference type="VEuPathDB" id="FungiDB:BCV72DRAFT_84493"/>
<feature type="transmembrane region" description="Helical" evidence="12">
    <location>
        <begin position="848"/>
        <end position="871"/>
    </location>
</feature>
<feature type="transmembrane region" description="Helical" evidence="12">
    <location>
        <begin position="891"/>
        <end position="914"/>
    </location>
</feature>
<keyword evidence="7 12" id="KW-0812">Transmembrane</keyword>
<dbReference type="GO" id="GO:0051267">
    <property type="term" value="F:CP2 mannose-ethanolamine phosphotransferase activity"/>
    <property type="evidence" value="ECO:0007669"/>
    <property type="project" value="TreeGrafter"/>
</dbReference>
<dbReference type="CDD" id="cd16024">
    <property type="entry name" value="GPI_EPT_2"/>
    <property type="match status" value="1"/>
</dbReference>
<keyword evidence="8 12" id="KW-0256">Endoplasmic reticulum</keyword>
<dbReference type="InterPro" id="IPR017850">
    <property type="entry name" value="Alkaline_phosphatase_core_sf"/>
</dbReference>
<dbReference type="Gene3D" id="3.40.720.10">
    <property type="entry name" value="Alkaline Phosphatase, subunit A"/>
    <property type="match status" value="1"/>
</dbReference>
<comment type="similarity">
    <text evidence="3 12">Belongs to the PIGG/PIGN/PIGO family. PIGG subfamily.</text>
</comment>
<evidence type="ECO:0000256" key="3">
    <source>
        <dbReference type="ARBA" id="ARBA00005315"/>
    </source>
</evidence>
<dbReference type="PANTHER" id="PTHR23072:SF0">
    <property type="entry name" value="GPI ETHANOLAMINE PHOSPHATE TRANSFERASE 2"/>
    <property type="match status" value="1"/>
</dbReference>
<evidence type="ECO:0000313" key="15">
    <source>
        <dbReference type="Proteomes" id="UP000242381"/>
    </source>
</evidence>
<feature type="transmembrane region" description="Helical" evidence="12">
    <location>
        <begin position="454"/>
        <end position="476"/>
    </location>
</feature>
<accession>A0A1X0S1V9</accession>
<feature type="transmembrane region" description="Helical" evidence="12">
    <location>
        <begin position="488"/>
        <end position="510"/>
    </location>
</feature>
<dbReference type="InterPro" id="IPR002591">
    <property type="entry name" value="Phosphodiest/P_Trfase"/>
</dbReference>
<evidence type="ECO:0000256" key="6">
    <source>
        <dbReference type="ARBA" id="ARBA00022679"/>
    </source>
</evidence>
<dbReference type="AlphaFoldDB" id="A0A1X0S1V9"/>
<dbReference type="Pfam" id="PF19316">
    <property type="entry name" value="PIGO_PIGG"/>
    <property type="match status" value="1"/>
</dbReference>
<feature type="transmembrane region" description="Helical" evidence="12">
    <location>
        <begin position="809"/>
        <end position="836"/>
    </location>
</feature>
<evidence type="ECO:0000256" key="11">
    <source>
        <dbReference type="ARBA" id="ARBA00023180"/>
    </source>
</evidence>
<keyword evidence="6 12" id="KW-0808">Transferase</keyword>
<dbReference type="InterPro" id="IPR039527">
    <property type="entry name" value="PIGG/GPI7"/>
</dbReference>
<dbReference type="OMA" id="SWNQTGQ"/>
<feature type="transmembrane region" description="Helical" evidence="12">
    <location>
        <begin position="740"/>
        <end position="756"/>
    </location>
</feature>
<evidence type="ECO:0000259" key="13">
    <source>
        <dbReference type="Pfam" id="PF19316"/>
    </source>
</evidence>
<comment type="subcellular location">
    <subcellularLocation>
        <location evidence="1 12">Endoplasmic reticulum membrane</location>
        <topology evidence="1 12">Multi-pass membrane protein</topology>
    </subcellularLocation>
</comment>
<name>A0A1X0S1V9_RHIZD</name>
<dbReference type="SUPFAM" id="SSF53649">
    <property type="entry name" value="Alkaline phosphatase-like"/>
    <property type="match status" value="1"/>
</dbReference>
<dbReference type="InterPro" id="IPR045687">
    <property type="entry name" value="PIGG/GPI7_C"/>
</dbReference>
<dbReference type="PROSITE" id="PS51257">
    <property type="entry name" value="PROKAR_LIPOPROTEIN"/>
    <property type="match status" value="1"/>
</dbReference>
<evidence type="ECO:0000256" key="2">
    <source>
        <dbReference type="ARBA" id="ARBA00004687"/>
    </source>
</evidence>
<keyword evidence="5 12" id="KW-0337">GPI-anchor biosynthesis</keyword>
<evidence type="ECO:0000256" key="4">
    <source>
        <dbReference type="ARBA" id="ARBA00020830"/>
    </source>
</evidence>
<comment type="function">
    <text evidence="12">Ethanolamine phosphate transferase involved in glycosylphosphatidylinositol-anchor biosynthesis. Transfers ethanolamine phosphate to the GPI second mannose.</text>
</comment>
<comment type="pathway">
    <text evidence="2 12">Glycolipid biosynthesis; glycosylphosphatidylinositol-anchor biosynthesis.</text>
</comment>
<proteinExistence type="inferred from homology"/>
<organism evidence="14 15">
    <name type="scientific">Rhizopus microsporus</name>
    <dbReference type="NCBI Taxonomy" id="58291"/>
    <lineage>
        <taxon>Eukaryota</taxon>
        <taxon>Fungi</taxon>
        <taxon>Fungi incertae sedis</taxon>
        <taxon>Mucoromycota</taxon>
        <taxon>Mucoromycotina</taxon>
        <taxon>Mucoromycetes</taxon>
        <taxon>Mucorales</taxon>
        <taxon>Mucorineae</taxon>
        <taxon>Rhizopodaceae</taxon>
        <taxon>Rhizopus</taxon>
    </lineage>
</organism>
<sequence>MSSIRHNLLYLFVLACIQIIGIGLFAKGFFPYKIYLSGFATQQDVPLSLADDLHKHYWQEPVFDRLAFIVIDALRNDFVFGEQSGFRFVKSQIEYGTAIPFTAKATAPTVTMPRIKALTTGTIPSFLDAILNIAESDTSSSLDFHDNWVHQLKKTNKTMYFFGDDTWIRLFPGLFDKTDGTTSFYVSDTVQVDLNVSRHIQQDIAKERWDVLIMHYLGLDHIGHLGGPNSPLMQPKQREMDKAIESIFDIVSKQDAERLISDPKAKGTLIVICGDHGMNDNGNHGGSSTGETSTALVFLSPQFQSRPHFKQAKSTKRSTAFGYPVIDQIDLVPTLASLFSFPIPRNNLGRVITDLIKEEDTTSLLRALQLNAFQLAQLLEKMIPTVQEYIREPHSHLDDNTSLHGKLYARATVLYEQYLSTQVQQTAHDAAVLFNEFIDLTQSELANIASDYKLSYMIVGTTLIASSATLFCVWHYQVRYKTDQVWKLNWYFSIVFLGAYSISMFASSYVEEEHATWYYFLQTFILLGVVQSLYTVHSSSKLTIYSAILCFLQLVTVRLAVEWNRGLSSMLSHYISPWHLVALTLGTTVALASKNVIELGKTQAEDVYQPANVILNISKAFYLFIISFCSTLVLVYKIRSDPTVTGHDGNTMKSVPELYQGLLNMELVCSLDQVQLGQLIYNYGAAALFVLCALRYITRKVKLINLEDNRSFGNDNSRLVELLLHTATPLLILLNGTNNAALFLIFYLHYHIFKLWQQYLIKINQLSVSTLAIMMTCLCHASFFMTGHSNSLASVDLSNAYVGVQGYDTLLIGTLTFISNWSASVWWAFASWSLIADSCATIDIPKRWTMFIITQSVFFSVALSFLSISVTILREHLFIWTVFSPKYLYQVVWNCLFHWTVQAFIGSLFLVFICNNTLD</sequence>
<reference evidence="14 15" key="1">
    <citation type="journal article" date="2016" name="Proc. Natl. Acad. Sci. U.S.A.">
        <title>Lipid metabolic changes in an early divergent fungus govern the establishment of a mutualistic symbiosis with endobacteria.</title>
        <authorList>
            <person name="Lastovetsky O.A."/>
            <person name="Gaspar M.L."/>
            <person name="Mondo S.J."/>
            <person name="LaButti K.M."/>
            <person name="Sandor L."/>
            <person name="Grigoriev I.V."/>
            <person name="Henry S.A."/>
            <person name="Pawlowska T.E."/>
        </authorList>
    </citation>
    <scope>NUCLEOTIDE SEQUENCE [LARGE SCALE GENOMIC DNA]</scope>
    <source>
        <strain evidence="14 15">ATCC 11559</strain>
    </source>
</reference>
<dbReference type="GO" id="GO:0005789">
    <property type="term" value="C:endoplasmic reticulum membrane"/>
    <property type="evidence" value="ECO:0007669"/>
    <property type="project" value="UniProtKB-SubCell"/>
</dbReference>
<dbReference type="UniPathway" id="UPA00196"/>
<evidence type="ECO:0000256" key="1">
    <source>
        <dbReference type="ARBA" id="ARBA00004477"/>
    </source>
</evidence>
<feature type="transmembrane region" description="Helical" evidence="12">
    <location>
        <begin position="542"/>
        <end position="561"/>
    </location>
</feature>
<evidence type="ECO:0000313" key="14">
    <source>
        <dbReference type="EMBL" id="ORE18256.1"/>
    </source>
</evidence>
<evidence type="ECO:0000256" key="10">
    <source>
        <dbReference type="ARBA" id="ARBA00023136"/>
    </source>
</evidence>
<feature type="transmembrane region" description="Helical" evidence="12">
    <location>
        <begin position="680"/>
        <end position="698"/>
    </location>
</feature>
<keyword evidence="9 12" id="KW-1133">Transmembrane helix</keyword>
<protein>
    <recommendedName>
        <fullName evidence="4 12">GPI ethanolamine phosphate transferase 2</fullName>
    </recommendedName>
</protein>
<dbReference type="GO" id="GO:0006506">
    <property type="term" value="P:GPI anchor biosynthetic process"/>
    <property type="evidence" value="ECO:0007669"/>
    <property type="project" value="UniProtKB-UniPathway"/>
</dbReference>
<evidence type="ECO:0000256" key="5">
    <source>
        <dbReference type="ARBA" id="ARBA00022502"/>
    </source>
</evidence>
<gene>
    <name evidence="14" type="ORF">BCV71DRAFT_227079</name>
</gene>
<dbReference type="InterPro" id="IPR037674">
    <property type="entry name" value="PIG-G_N"/>
</dbReference>
<dbReference type="EMBL" id="KV921335">
    <property type="protein sequence ID" value="ORE18256.1"/>
    <property type="molecule type" value="Genomic_DNA"/>
</dbReference>
<dbReference type="Proteomes" id="UP000242381">
    <property type="component" value="Unassembled WGS sequence"/>
</dbReference>
<feature type="transmembrane region" description="Helical" evidence="12">
    <location>
        <begin position="516"/>
        <end position="535"/>
    </location>
</feature>
<feature type="transmembrane region" description="Helical" evidence="12">
    <location>
        <begin position="613"/>
        <end position="636"/>
    </location>
</feature>